<evidence type="ECO:0000313" key="2">
    <source>
        <dbReference type="Proteomes" id="UP000188268"/>
    </source>
</evidence>
<keyword evidence="1" id="KW-0489">Methyltransferase</keyword>
<keyword evidence="2" id="KW-1185">Reference proteome</keyword>
<keyword evidence="1" id="KW-0808">Transferase</keyword>
<organism evidence="1 2">
    <name type="scientific">Corchorus capsularis</name>
    <name type="common">Jute</name>
    <dbReference type="NCBI Taxonomy" id="210143"/>
    <lineage>
        <taxon>Eukaryota</taxon>
        <taxon>Viridiplantae</taxon>
        <taxon>Streptophyta</taxon>
        <taxon>Embryophyta</taxon>
        <taxon>Tracheophyta</taxon>
        <taxon>Spermatophyta</taxon>
        <taxon>Magnoliopsida</taxon>
        <taxon>eudicotyledons</taxon>
        <taxon>Gunneridae</taxon>
        <taxon>Pentapetalae</taxon>
        <taxon>rosids</taxon>
        <taxon>malvids</taxon>
        <taxon>Malvales</taxon>
        <taxon>Malvaceae</taxon>
        <taxon>Grewioideae</taxon>
        <taxon>Apeibeae</taxon>
        <taxon>Corchorus</taxon>
    </lineage>
</organism>
<sequence length="76" mass="8395">MDKIPSSGEKKGYGAKTDLSTHFRKDEGRLRSVFDEVGVGDVVIGRRLYTGEGETETTWCGIEEGRGSDGDREAIW</sequence>
<accession>A0A1R3G046</accession>
<proteinExistence type="predicted"/>
<dbReference type="Proteomes" id="UP000188268">
    <property type="component" value="Unassembled WGS sequence"/>
</dbReference>
<evidence type="ECO:0000313" key="1">
    <source>
        <dbReference type="EMBL" id="OMO51468.1"/>
    </source>
</evidence>
<dbReference type="GO" id="GO:0032259">
    <property type="term" value="P:methylation"/>
    <property type="evidence" value="ECO:0007669"/>
    <property type="project" value="UniProtKB-KW"/>
</dbReference>
<comment type="caution">
    <text evidence="1">The sequence shown here is derived from an EMBL/GenBank/DDBJ whole genome shotgun (WGS) entry which is preliminary data.</text>
</comment>
<protein>
    <submittedName>
        <fullName evidence="1">DNA methylase</fullName>
    </submittedName>
</protein>
<dbReference type="Gramene" id="OMO51468">
    <property type="protein sequence ID" value="OMO51468"/>
    <property type="gene ID" value="CCACVL1_29781"/>
</dbReference>
<gene>
    <name evidence="1" type="ORF">CCACVL1_29781</name>
</gene>
<dbReference type="EMBL" id="AWWV01015791">
    <property type="protein sequence ID" value="OMO51468.1"/>
    <property type="molecule type" value="Genomic_DNA"/>
</dbReference>
<dbReference type="GO" id="GO:0008168">
    <property type="term" value="F:methyltransferase activity"/>
    <property type="evidence" value="ECO:0007669"/>
    <property type="project" value="UniProtKB-KW"/>
</dbReference>
<reference evidence="1 2" key="1">
    <citation type="submission" date="2013-09" db="EMBL/GenBank/DDBJ databases">
        <title>Corchorus capsularis genome sequencing.</title>
        <authorList>
            <person name="Alam M."/>
            <person name="Haque M.S."/>
            <person name="Islam M.S."/>
            <person name="Emdad E.M."/>
            <person name="Islam M.M."/>
            <person name="Ahmed B."/>
            <person name="Halim A."/>
            <person name="Hossen Q.M.M."/>
            <person name="Hossain M.Z."/>
            <person name="Ahmed R."/>
            <person name="Khan M.M."/>
            <person name="Islam R."/>
            <person name="Rashid M.M."/>
            <person name="Khan S.A."/>
            <person name="Rahman M.S."/>
            <person name="Alam M."/>
        </authorList>
    </citation>
    <scope>NUCLEOTIDE SEQUENCE [LARGE SCALE GENOMIC DNA]</scope>
    <source>
        <strain evidence="2">cv. CVL-1</strain>
        <tissue evidence="1">Whole seedling</tissue>
    </source>
</reference>
<name>A0A1R3G046_COCAP</name>
<dbReference type="AlphaFoldDB" id="A0A1R3G046"/>